<accession>D5ENN3</accession>
<sequence length="153" mass="17492">MNYLGIDWGEKRIGLAFADEVGIALPLPAAVAVSKKERMRHIEQMIQERRVRELVVGYPLNMDGSVGFKAKEVDAFIEELEKRFRLPVSRIDERLSSHSVEQGLRGQKKKPDRKSGEIDSRAAALILQDFIEEKRLNEPLPMPDEDWGEDDFS</sequence>
<dbReference type="STRING" id="583355.Caka_2493"/>
<dbReference type="EC" id="3.1.-.-" evidence="5"/>
<dbReference type="OrthoDB" id="9796140at2"/>
<evidence type="ECO:0000259" key="7">
    <source>
        <dbReference type="SMART" id="SM00732"/>
    </source>
</evidence>
<evidence type="ECO:0000256" key="1">
    <source>
        <dbReference type="ARBA" id="ARBA00022490"/>
    </source>
</evidence>
<dbReference type="PANTHER" id="PTHR33317">
    <property type="entry name" value="POLYNUCLEOTIDYL TRANSFERASE, RIBONUCLEASE H-LIKE SUPERFAMILY PROTEIN"/>
    <property type="match status" value="1"/>
</dbReference>
<keyword evidence="3 5" id="KW-0540">Nuclease</keyword>
<evidence type="ECO:0000313" key="8">
    <source>
        <dbReference type="EMBL" id="ADE55509.1"/>
    </source>
</evidence>
<dbReference type="Proteomes" id="UP000000925">
    <property type="component" value="Chromosome"/>
</dbReference>
<dbReference type="KEGG" id="caa:Caka_2493"/>
<comment type="similarity">
    <text evidence="5">Belongs to the YqgF HJR family.</text>
</comment>
<dbReference type="GO" id="GO:0005829">
    <property type="term" value="C:cytosol"/>
    <property type="evidence" value="ECO:0007669"/>
    <property type="project" value="TreeGrafter"/>
</dbReference>
<evidence type="ECO:0000313" key="9">
    <source>
        <dbReference type="Proteomes" id="UP000000925"/>
    </source>
</evidence>
<organism evidence="8 9">
    <name type="scientific">Coraliomargarita akajimensis (strain DSM 45221 / IAM 15411 / JCM 23193 / KCTC 12865 / 04OKA010-24)</name>
    <dbReference type="NCBI Taxonomy" id="583355"/>
    <lineage>
        <taxon>Bacteria</taxon>
        <taxon>Pseudomonadati</taxon>
        <taxon>Verrucomicrobiota</taxon>
        <taxon>Opitutia</taxon>
        <taxon>Puniceicoccales</taxon>
        <taxon>Coraliomargaritaceae</taxon>
        <taxon>Coraliomargarita</taxon>
    </lineage>
</organism>
<reference evidence="8 9" key="1">
    <citation type="journal article" date="2010" name="Stand. Genomic Sci.">
        <title>Complete genome sequence of Coraliomargarita akajimensis type strain (04OKA010-24).</title>
        <authorList>
            <person name="Mavromatis K."/>
            <person name="Abt B."/>
            <person name="Brambilla E."/>
            <person name="Lapidus A."/>
            <person name="Copeland A."/>
            <person name="Deshpande S."/>
            <person name="Nolan M."/>
            <person name="Lucas S."/>
            <person name="Tice H."/>
            <person name="Cheng J.F."/>
            <person name="Han C."/>
            <person name="Detter J.C."/>
            <person name="Woyke T."/>
            <person name="Goodwin L."/>
            <person name="Pitluck S."/>
            <person name="Held B."/>
            <person name="Brettin T."/>
            <person name="Tapia R."/>
            <person name="Ivanova N."/>
            <person name="Mikhailova N."/>
            <person name="Pati A."/>
            <person name="Liolios K."/>
            <person name="Chen A."/>
            <person name="Palaniappan K."/>
            <person name="Land M."/>
            <person name="Hauser L."/>
            <person name="Chang Y.J."/>
            <person name="Jeffries C.D."/>
            <person name="Rohde M."/>
            <person name="Goker M."/>
            <person name="Bristow J."/>
            <person name="Eisen J.A."/>
            <person name="Markowitz V."/>
            <person name="Hugenholtz P."/>
            <person name="Klenk H.P."/>
            <person name="Kyrpides N.C."/>
        </authorList>
    </citation>
    <scope>NUCLEOTIDE SEQUENCE [LARGE SCALE GENOMIC DNA]</scope>
    <source>
        <strain evidence="9">DSM 45221 / IAM 15411 / JCM 23193 / KCTC 12865</strain>
    </source>
</reference>
<dbReference type="InterPro" id="IPR006641">
    <property type="entry name" value="YqgF/RNaseH-like_dom"/>
</dbReference>
<comment type="function">
    <text evidence="5">Could be a nuclease involved in processing of the 5'-end of pre-16S rRNA.</text>
</comment>
<protein>
    <recommendedName>
        <fullName evidence="5">Putative pre-16S rRNA nuclease</fullName>
        <ecNumber evidence="5">3.1.-.-</ecNumber>
    </recommendedName>
</protein>
<evidence type="ECO:0000256" key="2">
    <source>
        <dbReference type="ARBA" id="ARBA00022517"/>
    </source>
</evidence>
<dbReference type="Pfam" id="PF03652">
    <property type="entry name" value="RuvX"/>
    <property type="match status" value="1"/>
</dbReference>
<dbReference type="RefSeq" id="WP_013044231.1">
    <property type="nucleotide sequence ID" value="NC_014008.1"/>
</dbReference>
<dbReference type="Gene3D" id="3.30.420.140">
    <property type="entry name" value="YqgF/RNase H-like domain"/>
    <property type="match status" value="1"/>
</dbReference>
<gene>
    <name evidence="8" type="ordered locus">Caka_2493</name>
</gene>
<keyword evidence="2 5" id="KW-0690">Ribosome biogenesis</keyword>
<dbReference type="SUPFAM" id="SSF53098">
    <property type="entry name" value="Ribonuclease H-like"/>
    <property type="match status" value="1"/>
</dbReference>
<proteinExistence type="inferred from homology"/>
<feature type="region of interest" description="Disordered" evidence="6">
    <location>
        <begin position="97"/>
        <end position="118"/>
    </location>
</feature>
<evidence type="ECO:0000256" key="6">
    <source>
        <dbReference type="SAM" id="MobiDB-lite"/>
    </source>
</evidence>
<name>D5ENN3_CORAD</name>
<dbReference type="PANTHER" id="PTHR33317:SF4">
    <property type="entry name" value="POLYNUCLEOTIDYL TRANSFERASE, RIBONUCLEASE H-LIKE SUPERFAMILY PROTEIN"/>
    <property type="match status" value="1"/>
</dbReference>
<evidence type="ECO:0000256" key="4">
    <source>
        <dbReference type="ARBA" id="ARBA00022801"/>
    </source>
</evidence>
<dbReference type="InterPro" id="IPR037027">
    <property type="entry name" value="YqgF/RNaseH-like_dom_sf"/>
</dbReference>
<dbReference type="GO" id="GO:0016788">
    <property type="term" value="F:hydrolase activity, acting on ester bonds"/>
    <property type="evidence" value="ECO:0007669"/>
    <property type="project" value="UniProtKB-UniRule"/>
</dbReference>
<dbReference type="InterPro" id="IPR012337">
    <property type="entry name" value="RNaseH-like_sf"/>
</dbReference>
<dbReference type="GO" id="GO:0000967">
    <property type="term" value="P:rRNA 5'-end processing"/>
    <property type="evidence" value="ECO:0007669"/>
    <property type="project" value="UniProtKB-UniRule"/>
</dbReference>
<keyword evidence="4 5" id="KW-0378">Hydrolase</keyword>
<keyword evidence="1 5" id="KW-0963">Cytoplasm</keyword>
<dbReference type="NCBIfam" id="TIGR00250">
    <property type="entry name" value="RNAse_H_YqgF"/>
    <property type="match status" value="1"/>
</dbReference>
<dbReference type="AlphaFoldDB" id="D5ENN3"/>
<dbReference type="SMART" id="SM00732">
    <property type="entry name" value="YqgFc"/>
    <property type="match status" value="1"/>
</dbReference>
<dbReference type="InterPro" id="IPR005227">
    <property type="entry name" value="YqgF"/>
</dbReference>
<dbReference type="HOGENOM" id="CLU_098240_2_2_0"/>
<keyword evidence="9" id="KW-1185">Reference proteome</keyword>
<dbReference type="HAMAP" id="MF_00651">
    <property type="entry name" value="Nuclease_YqgF"/>
    <property type="match status" value="1"/>
</dbReference>
<dbReference type="CDD" id="cd16964">
    <property type="entry name" value="YqgF"/>
    <property type="match status" value="1"/>
</dbReference>
<evidence type="ECO:0000256" key="3">
    <source>
        <dbReference type="ARBA" id="ARBA00022722"/>
    </source>
</evidence>
<dbReference type="eggNOG" id="COG0816">
    <property type="taxonomic scope" value="Bacteria"/>
</dbReference>
<evidence type="ECO:0000256" key="5">
    <source>
        <dbReference type="HAMAP-Rule" id="MF_00651"/>
    </source>
</evidence>
<dbReference type="GO" id="GO:0004518">
    <property type="term" value="F:nuclease activity"/>
    <property type="evidence" value="ECO:0007669"/>
    <property type="project" value="UniProtKB-KW"/>
</dbReference>
<comment type="subcellular location">
    <subcellularLocation>
        <location evidence="5">Cytoplasm</location>
    </subcellularLocation>
</comment>
<feature type="domain" description="YqgF/RNase H-like" evidence="7">
    <location>
        <begin position="1"/>
        <end position="100"/>
    </location>
</feature>
<dbReference type="EMBL" id="CP001998">
    <property type="protein sequence ID" value="ADE55509.1"/>
    <property type="molecule type" value="Genomic_DNA"/>
</dbReference>